<sequence length="318" mass="34345">MDRLLSMRAFVRVVDERSFAAAARALDAAPAAVTRLVADLEAHLGVRLLHRTTRRLALTEAGEEYLARARQILADIEEAEALATRSTVQPCGRVRVLVSPAFSYHQLAKHLPRFFARYPDVALDLASSGLLDMAHEAFDVSLLMTQGELEHGEFVAHRLATSLVVLAAAPAYLARHGTPRSPPDLANHASLVINSVSVPRTVTLHCDDPGGTCDGAEARTSEYLPRSVLAAEHADTLMAAAIAGVGIAGLPSFMLEDALAAGTLVRVLPGWHYTGLTLYAAMPTRKYVPARTRALVDFLIETFQSEGDPWLRATLPTQ</sequence>
<evidence type="ECO:0000313" key="7">
    <source>
        <dbReference type="Proteomes" id="UP000529637"/>
    </source>
</evidence>
<dbReference type="InterPro" id="IPR058163">
    <property type="entry name" value="LysR-type_TF_proteobact-type"/>
</dbReference>
<dbReference type="InterPro" id="IPR005119">
    <property type="entry name" value="LysR_subst-bd"/>
</dbReference>
<keyword evidence="4" id="KW-0804">Transcription</keyword>
<proteinExistence type="inferred from homology"/>
<dbReference type="Pfam" id="PF00126">
    <property type="entry name" value="HTH_1"/>
    <property type="match status" value="1"/>
</dbReference>
<dbReference type="PANTHER" id="PTHR30537">
    <property type="entry name" value="HTH-TYPE TRANSCRIPTIONAL REGULATOR"/>
    <property type="match status" value="1"/>
</dbReference>
<evidence type="ECO:0000313" key="6">
    <source>
        <dbReference type="EMBL" id="NUZ06038.1"/>
    </source>
</evidence>
<accession>A0A7Y6NMQ1</accession>
<gene>
    <name evidence="6" type="ORF">HQN59_09715</name>
</gene>
<dbReference type="EMBL" id="JABWMJ010000004">
    <property type="protein sequence ID" value="NUZ06038.1"/>
    <property type="molecule type" value="Genomic_DNA"/>
</dbReference>
<keyword evidence="3" id="KW-0238">DNA-binding</keyword>
<dbReference type="InterPro" id="IPR036390">
    <property type="entry name" value="WH_DNA-bd_sf"/>
</dbReference>
<feature type="domain" description="HTH lysR-type" evidence="5">
    <location>
        <begin position="1"/>
        <end position="59"/>
    </location>
</feature>
<dbReference type="PANTHER" id="PTHR30537:SF5">
    <property type="entry name" value="HTH-TYPE TRANSCRIPTIONAL ACTIVATOR TTDR-RELATED"/>
    <property type="match status" value="1"/>
</dbReference>
<dbReference type="FunFam" id="1.10.10.10:FF:000001">
    <property type="entry name" value="LysR family transcriptional regulator"/>
    <property type="match status" value="1"/>
</dbReference>
<dbReference type="PROSITE" id="PS50931">
    <property type="entry name" value="HTH_LYSR"/>
    <property type="match status" value="1"/>
</dbReference>
<name>A0A7Y6NMQ1_9BURK</name>
<evidence type="ECO:0000256" key="3">
    <source>
        <dbReference type="ARBA" id="ARBA00023125"/>
    </source>
</evidence>
<evidence type="ECO:0000256" key="2">
    <source>
        <dbReference type="ARBA" id="ARBA00023015"/>
    </source>
</evidence>
<dbReference type="InterPro" id="IPR000847">
    <property type="entry name" value="LysR_HTH_N"/>
</dbReference>
<evidence type="ECO:0000256" key="4">
    <source>
        <dbReference type="ARBA" id="ARBA00023163"/>
    </source>
</evidence>
<dbReference type="CDD" id="cd08422">
    <property type="entry name" value="PBP2_CrgA_like"/>
    <property type="match status" value="1"/>
</dbReference>
<organism evidence="6 7">
    <name type="scientific">Piscinibacter koreensis</name>
    <dbReference type="NCBI Taxonomy" id="2742824"/>
    <lineage>
        <taxon>Bacteria</taxon>
        <taxon>Pseudomonadati</taxon>
        <taxon>Pseudomonadota</taxon>
        <taxon>Betaproteobacteria</taxon>
        <taxon>Burkholderiales</taxon>
        <taxon>Sphaerotilaceae</taxon>
        <taxon>Piscinibacter</taxon>
    </lineage>
</organism>
<dbReference type="RefSeq" id="WP_176068637.1">
    <property type="nucleotide sequence ID" value="NZ_JABWMJ010000004.1"/>
</dbReference>
<dbReference type="GO" id="GO:0003677">
    <property type="term" value="F:DNA binding"/>
    <property type="evidence" value="ECO:0007669"/>
    <property type="project" value="UniProtKB-KW"/>
</dbReference>
<comment type="similarity">
    <text evidence="1">Belongs to the LysR transcriptional regulatory family.</text>
</comment>
<reference evidence="6 7" key="1">
    <citation type="submission" date="2020-06" db="EMBL/GenBank/DDBJ databases">
        <title>Schlegella sp. ID0723 isolated from air conditioner.</title>
        <authorList>
            <person name="Kim D.Y."/>
            <person name="Kim D.-U."/>
        </authorList>
    </citation>
    <scope>NUCLEOTIDE SEQUENCE [LARGE SCALE GENOMIC DNA]</scope>
    <source>
        <strain evidence="6 7">ID0723</strain>
    </source>
</reference>
<keyword evidence="2" id="KW-0805">Transcription regulation</keyword>
<dbReference type="Gene3D" id="1.10.10.10">
    <property type="entry name" value="Winged helix-like DNA-binding domain superfamily/Winged helix DNA-binding domain"/>
    <property type="match status" value="1"/>
</dbReference>
<dbReference type="SUPFAM" id="SSF46785">
    <property type="entry name" value="Winged helix' DNA-binding domain"/>
    <property type="match status" value="1"/>
</dbReference>
<evidence type="ECO:0000256" key="1">
    <source>
        <dbReference type="ARBA" id="ARBA00009437"/>
    </source>
</evidence>
<evidence type="ECO:0000259" key="5">
    <source>
        <dbReference type="PROSITE" id="PS50931"/>
    </source>
</evidence>
<dbReference type="Proteomes" id="UP000529637">
    <property type="component" value="Unassembled WGS sequence"/>
</dbReference>
<dbReference type="Gene3D" id="3.40.190.290">
    <property type="match status" value="1"/>
</dbReference>
<comment type="caution">
    <text evidence="6">The sequence shown here is derived from an EMBL/GenBank/DDBJ whole genome shotgun (WGS) entry which is preliminary data.</text>
</comment>
<dbReference type="GO" id="GO:0003700">
    <property type="term" value="F:DNA-binding transcription factor activity"/>
    <property type="evidence" value="ECO:0007669"/>
    <property type="project" value="InterPro"/>
</dbReference>
<keyword evidence="7" id="KW-1185">Reference proteome</keyword>
<dbReference type="InterPro" id="IPR036388">
    <property type="entry name" value="WH-like_DNA-bd_sf"/>
</dbReference>
<dbReference type="SUPFAM" id="SSF53850">
    <property type="entry name" value="Periplasmic binding protein-like II"/>
    <property type="match status" value="1"/>
</dbReference>
<dbReference type="Pfam" id="PF03466">
    <property type="entry name" value="LysR_substrate"/>
    <property type="match status" value="1"/>
</dbReference>
<protein>
    <submittedName>
        <fullName evidence="6">LysR family transcriptional regulator</fullName>
    </submittedName>
</protein>
<dbReference type="AlphaFoldDB" id="A0A7Y6NMQ1"/>